<dbReference type="OrthoDB" id="3800501at2759"/>
<accession>A0A6A5K4Z8</accession>
<sequence length="1093" mass="115444">MLQFSFVLAFFENLKDSKYKTFDDGKKLETLSVFDKWEKICRIRGVEPNVKDGCVVDEYKLFEHTLLHEMTHAVHKHYYRTIDTDPVGLASKKRQPTNDQKAETQFPLSGGGYKWGNIQWLKDKDHKGWNNADSYTYFGFGARLLKERGISILRNGCLKKAAKDYDFAAAIRTGPGVYVNAGGWEMPKSKRNIESFNERSPHLVQPSYPLHRRNITIGLPGSMGTSIVALSTSALNGISTTSSQTSAQTPSVPSDSSTAGFGPSTAANSFTSISGSASSLSVSTAVTSSNNLAASASMSSDIIASTLTSTITSSGGSIPQQNTSVNLPSSGIASTTTLNSVTSAIGLGELVSSFWGQKPTLTPVPDDEKSSDLFCTDEGLLNCILPIGFSLEKLVTATDVDIPTITDISIFPVIAVNGIDIVKMNLPTDKCNPIPKPSGGGFFGAILKVGSDIVNGIIDSACNIEIPVVKRGKIPEWLTFAKFPNPNSFPPATGGGPKEPQDPEDPEDPEEPTETPESSQASSSSSSSCSQTAFVSCDSSRLVSNSITQAGMACTTTSACSGADITKVTATTFVCSQTAIQDCQGTAIVSGSASSPTFFATRCSTRSACSGSGITSITTSVLSSTGIPQEVILEPELPEESFEQQQCVLSLVESATAAIEEADYSSCFGKTVDPTPSGILSLNPAYETITASMSDTPSSSISASLSGVVFSSMSDGSGATSTLSSASSSGVSSSTSENSSAAPTLSSASSSGVLSTSTSEGSSVAPTLSSVSSSGVVSTSTSEGSIATPTLSLISTPPAGVDSSTKTATPTVVPTQAPDFSDPNTNVNKCDDSGQMATREHMLEAAASFCKTYDGVTFGSNSFQAALVGFGWQEVQNSGYNILVRLEAKDNCRWTMNQDECNKQFIDLVDGCDQEGIIDKQGGVRENNCLIWRIDPEQSDDPEPSKPTPSPPPPAPKQPENKDGDITPRFDLLTSSFSTWNPVGTATWHFGQQAKSYYDEYDVCDSDYGWDDDGGVTSTKMPGEIKGITEVFGKTCDYDNNGADYEDANGGDQVGWLKCDGWDDAKCFKTTESFTCLGGLTMFWRITCAWGDA</sequence>
<dbReference type="AlphaFoldDB" id="A0A6A5K4Z8"/>
<evidence type="ECO:0000313" key="3">
    <source>
        <dbReference type="Proteomes" id="UP000800040"/>
    </source>
</evidence>
<organism evidence="2 3">
    <name type="scientific">Decorospora gaudefroyi</name>
    <dbReference type="NCBI Taxonomy" id="184978"/>
    <lineage>
        <taxon>Eukaryota</taxon>
        <taxon>Fungi</taxon>
        <taxon>Dikarya</taxon>
        <taxon>Ascomycota</taxon>
        <taxon>Pezizomycotina</taxon>
        <taxon>Dothideomycetes</taxon>
        <taxon>Pleosporomycetidae</taxon>
        <taxon>Pleosporales</taxon>
        <taxon>Pleosporineae</taxon>
        <taxon>Pleosporaceae</taxon>
        <taxon>Decorospora</taxon>
    </lineage>
</organism>
<name>A0A6A5K4Z8_9PLEO</name>
<feature type="compositionally biased region" description="Low complexity" evidence="1">
    <location>
        <begin position="515"/>
        <end position="529"/>
    </location>
</feature>
<feature type="compositionally biased region" description="Low complexity" evidence="1">
    <location>
        <begin position="719"/>
        <end position="785"/>
    </location>
</feature>
<feature type="compositionally biased region" description="Basic and acidic residues" evidence="1">
    <location>
        <begin position="959"/>
        <end position="968"/>
    </location>
</feature>
<feature type="region of interest" description="Disordered" evidence="1">
    <location>
        <begin position="240"/>
        <end position="260"/>
    </location>
</feature>
<feature type="compositionally biased region" description="Low complexity" evidence="1">
    <location>
        <begin position="240"/>
        <end position="254"/>
    </location>
</feature>
<feature type="region of interest" description="Disordered" evidence="1">
    <location>
        <begin position="719"/>
        <end position="827"/>
    </location>
</feature>
<evidence type="ECO:0000313" key="2">
    <source>
        <dbReference type="EMBL" id="KAF1832755.1"/>
    </source>
</evidence>
<dbReference type="Proteomes" id="UP000800040">
    <property type="component" value="Unassembled WGS sequence"/>
</dbReference>
<feature type="compositionally biased region" description="Low complexity" evidence="1">
    <location>
        <begin position="805"/>
        <end position="818"/>
    </location>
</feature>
<gene>
    <name evidence="2" type="ORF">BDW02DRAFT_411967</name>
</gene>
<evidence type="ECO:0000256" key="1">
    <source>
        <dbReference type="SAM" id="MobiDB-lite"/>
    </source>
</evidence>
<proteinExistence type="predicted"/>
<protein>
    <submittedName>
        <fullName evidence="2">Uncharacterized protein</fullName>
    </submittedName>
</protein>
<keyword evidence="3" id="KW-1185">Reference proteome</keyword>
<feature type="compositionally biased region" description="Pro residues" evidence="1">
    <location>
        <begin position="945"/>
        <end position="957"/>
    </location>
</feature>
<dbReference type="EMBL" id="ML975332">
    <property type="protein sequence ID" value="KAF1832755.1"/>
    <property type="molecule type" value="Genomic_DNA"/>
</dbReference>
<feature type="region of interest" description="Disordered" evidence="1">
    <location>
        <begin position="488"/>
        <end position="529"/>
    </location>
</feature>
<feature type="region of interest" description="Disordered" evidence="1">
    <location>
        <begin position="935"/>
        <end position="968"/>
    </location>
</feature>
<reference evidence="2" key="1">
    <citation type="submission" date="2020-01" db="EMBL/GenBank/DDBJ databases">
        <authorList>
            <consortium name="DOE Joint Genome Institute"/>
            <person name="Haridas S."/>
            <person name="Albert R."/>
            <person name="Binder M."/>
            <person name="Bloem J."/>
            <person name="Labutti K."/>
            <person name="Salamov A."/>
            <person name="Andreopoulos B."/>
            <person name="Baker S.E."/>
            <person name="Barry K."/>
            <person name="Bills G."/>
            <person name="Bluhm B.H."/>
            <person name="Cannon C."/>
            <person name="Castanera R."/>
            <person name="Culley D.E."/>
            <person name="Daum C."/>
            <person name="Ezra D."/>
            <person name="Gonzalez J.B."/>
            <person name="Henrissat B."/>
            <person name="Kuo A."/>
            <person name="Liang C."/>
            <person name="Lipzen A."/>
            <person name="Lutzoni F."/>
            <person name="Magnuson J."/>
            <person name="Mondo S."/>
            <person name="Nolan M."/>
            <person name="Ohm R."/>
            <person name="Pangilinan J."/>
            <person name="Park H.-J."/>
            <person name="Ramirez L."/>
            <person name="Alfaro M."/>
            <person name="Sun H."/>
            <person name="Tritt A."/>
            <person name="Yoshinaga Y."/>
            <person name="Zwiers L.-H."/>
            <person name="Turgeon B.G."/>
            <person name="Goodwin S.B."/>
            <person name="Spatafora J.W."/>
            <person name="Crous P.W."/>
            <person name="Grigoriev I.V."/>
        </authorList>
    </citation>
    <scope>NUCLEOTIDE SEQUENCE</scope>
    <source>
        <strain evidence="2">P77</strain>
    </source>
</reference>
<feature type="compositionally biased region" description="Acidic residues" evidence="1">
    <location>
        <begin position="502"/>
        <end position="514"/>
    </location>
</feature>